<evidence type="ECO:0000313" key="4">
    <source>
        <dbReference type="Proteomes" id="UP000799766"/>
    </source>
</evidence>
<dbReference type="EMBL" id="MU001670">
    <property type="protein sequence ID" value="KAF2461919.1"/>
    <property type="molecule type" value="Genomic_DNA"/>
</dbReference>
<dbReference type="Proteomes" id="UP000799766">
    <property type="component" value="Unassembled WGS sequence"/>
</dbReference>
<proteinExistence type="predicted"/>
<evidence type="ECO:0000313" key="3">
    <source>
        <dbReference type="EMBL" id="KAF2461919.1"/>
    </source>
</evidence>
<dbReference type="AlphaFoldDB" id="A0A6A6PDT3"/>
<dbReference type="Pfam" id="PF14420">
    <property type="entry name" value="Clr5"/>
    <property type="match status" value="1"/>
</dbReference>
<dbReference type="InterPro" id="IPR011990">
    <property type="entry name" value="TPR-like_helical_dom_sf"/>
</dbReference>
<dbReference type="InterPro" id="IPR025676">
    <property type="entry name" value="Clr5_dom"/>
</dbReference>
<dbReference type="Gene3D" id="1.25.40.10">
    <property type="entry name" value="Tetratricopeptide repeat domain"/>
    <property type="match status" value="1"/>
</dbReference>
<dbReference type="OrthoDB" id="5308957at2759"/>
<gene>
    <name evidence="3" type="ORF">BDY21DRAFT_359945</name>
</gene>
<feature type="region of interest" description="Disordered" evidence="1">
    <location>
        <begin position="159"/>
        <end position="208"/>
    </location>
</feature>
<accession>A0A6A6PDT3</accession>
<organism evidence="3 4">
    <name type="scientific">Lineolata rhizophorae</name>
    <dbReference type="NCBI Taxonomy" id="578093"/>
    <lineage>
        <taxon>Eukaryota</taxon>
        <taxon>Fungi</taxon>
        <taxon>Dikarya</taxon>
        <taxon>Ascomycota</taxon>
        <taxon>Pezizomycotina</taxon>
        <taxon>Dothideomycetes</taxon>
        <taxon>Dothideomycetes incertae sedis</taxon>
        <taxon>Lineolatales</taxon>
        <taxon>Lineolataceae</taxon>
        <taxon>Lineolata</taxon>
    </lineage>
</organism>
<reference evidence="3" key="1">
    <citation type="journal article" date="2020" name="Stud. Mycol.">
        <title>101 Dothideomycetes genomes: a test case for predicting lifestyles and emergence of pathogens.</title>
        <authorList>
            <person name="Haridas S."/>
            <person name="Albert R."/>
            <person name="Binder M."/>
            <person name="Bloem J."/>
            <person name="Labutti K."/>
            <person name="Salamov A."/>
            <person name="Andreopoulos B."/>
            <person name="Baker S."/>
            <person name="Barry K."/>
            <person name="Bills G."/>
            <person name="Bluhm B."/>
            <person name="Cannon C."/>
            <person name="Castanera R."/>
            <person name="Culley D."/>
            <person name="Daum C."/>
            <person name="Ezra D."/>
            <person name="Gonzalez J."/>
            <person name="Henrissat B."/>
            <person name="Kuo A."/>
            <person name="Liang C."/>
            <person name="Lipzen A."/>
            <person name="Lutzoni F."/>
            <person name="Magnuson J."/>
            <person name="Mondo S."/>
            <person name="Nolan M."/>
            <person name="Ohm R."/>
            <person name="Pangilinan J."/>
            <person name="Park H.-J."/>
            <person name="Ramirez L."/>
            <person name="Alfaro M."/>
            <person name="Sun H."/>
            <person name="Tritt A."/>
            <person name="Yoshinaga Y."/>
            <person name="Zwiers L.-H."/>
            <person name="Turgeon B."/>
            <person name="Goodwin S."/>
            <person name="Spatafora J."/>
            <person name="Crous P."/>
            <person name="Grigoriev I."/>
        </authorList>
    </citation>
    <scope>NUCLEOTIDE SEQUENCE</scope>
    <source>
        <strain evidence="3">ATCC 16933</strain>
    </source>
</reference>
<evidence type="ECO:0000259" key="2">
    <source>
        <dbReference type="Pfam" id="PF14420"/>
    </source>
</evidence>
<dbReference type="PANTHER" id="PTHR38788:SF3">
    <property type="entry name" value="CLR5 DOMAIN-CONTAINING PROTEIN"/>
    <property type="match status" value="1"/>
</dbReference>
<keyword evidence="4" id="KW-1185">Reference proteome</keyword>
<protein>
    <recommendedName>
        <fullName evidence="2">Clr5 domain-containing protein</fullName>
    </recommendedName>
</protein>
<evidence type="ECO:0000256" key="1">
    <source>
        <dbReference type="SAM" id="MobiDB-lite"/>
    </source>
</evidence>
<sequence>MIFNTSTRFDVMELQFTTVPQGPGAQQCSYPKSPADWETHKATILRLYKFKELPEVMKEMEDQHKFKATINQYKKQFNKWKMQPKRVQTHEYRAMLKLKRSLRREANTEIVFYVHGKEVDPAKLARFEERDRERERKKDGHFNYDTLLSSSDIPDSLTYEFRPPESVPSAKVQRRVSLSAESTASSRVPEERRESRSPVSVSSEQAVEGKGLKSPSLKVLQNAGFSETSYLPTPPNPFFGDSPFFLEPTWSDNFYVCTSIEGKCDAQLASIELVDKLRLLSQSPHSISDLGKHRDALGNVSIPHFCSKCKFLADLCAIRDALLVKDYQPQLAAQMMGYSIHKALISRYCTPALTLPLGSLVGDSLAKMSRYQEAEGILETSLAGLESYYGVENLVTREAAVSLAELYMSRCEFARAEAILRRTFLDMYDHIGHYIGQVDLELPYRAFIEGYFHGKLLPGRYSRPFFECNDSSALEVYLENWWADKREINLVWSAAQVIRRIQEARLHAMPRNVDSAGNTDMFIS</sequence>
<feature type="domain" description="Clr5" evidence="2">
    <location>
        <begin position="34"/>
        <end position="83"/>
    </location>
</feature>
<name>A0A6A6PDT3_9PEZI</name>
<dbReference type="PANTHER" id="PTHR38788">
    <property type="entry name" value="CLR5 DOMAIN-CONTAINING PROTEIN"/>
    <property type="match status" value="1"/>
</dbReference>